<evidence type="ECO:0000313" key="1">
    <source>
        <dbReference type="EMBL" id="MBU9723424.1"/>
    </source>
</evidence>
<evidence type="ECO:0000313" key="2">
    <source>
        <dbReference type="Proteomes" id="UP000790580"/>
    </source>
</evidence>
<protein>
    <submittedName>
        <fullName evidence="1">Uncharacterized protein</fullName>
    </submittedName>
</protein>
<gene>
    <name evidence="1" type="ORF">KS407_18560</name>
</gene>
<comment type="caution">
    <text evidence="1">The sequence shown here is derived from an EMBL/GenBank/DDBJ whole genome shotgun (WGS) entry which is preliminary data.</text>
</comment>
<keyword evidence="2" id="KW-1185">Reference proteome</keyword>
<accession>A0ABS6JXW2</accession>
<sequence length="54" mass="5972">MKRLIIADRMSQECGVLIHCLRTSEPVSAGKEPMLSKYRLAIGTKLVPMAVCII</sequence>
<dbReference type="Proteomes" id="UP000790580">
    <property type="component" value="Unassembled WGS sequence"/>
</dbReference>
<organism evidence="1 2">
    <name type="scientific">Evansella alkalicola</name>
    <dbReference type="NCBI Taxonomy" id="745819"/>
    <lineage>
        <taxon>Bacteria</taxon>
        <taxon>Bacillati</taxon>
        <taxon>Bacillota</taxon>
        <taxon>Bacilli</taxon>
        <taxon>Bacillales</taxon>
        <taxon>Bacillaceae</taxon>
        <taxon>Evansella</taxon>
    </lineage>
</organism>
<dbReference type="EMBL" id="JAHQCR010000077">
    <property type="protein sequence ID" value="MBU9723424.1"/>
    <property type="molecule type" value="Genomic_DNA"/>
</dbReference>
<reference evidence="1 2" key="1">
    <citation type="submission" date="2021-06" db="EMBL/GenBank/DDBJ databases">
        <title>Bacillus sp. RD4P76, an endophyte from a halophyte.</title>
        <authorList>
            <person name="Sun J.-Q."/>
        </authorList>
    </citation>
    <scope>NUCLEOTIDE SEQUENCE [LARGE SCALE GENOMIC DNA]</scope>
    <source>
        <strain evidence="1 2">JCM 17098</strain>
    </source>
</reference>
<proteinExistence type="predicted"/>
<dbReference type="RefSeq" id="WP_216943386.1">
    <property type="nucleotide sequence ID" value="NZ_JAHQCR010000077.1"/>
</dbReference>
<name>A0ABS6JXW2_9BACI</name>